<feature type="domain" description="Helicase C-terminal" evidence="7">
    <location>
        <begin position="245"/>
        <end position="392"/>
    </location>
</feature>
<dbReference type="PROSITE" id="PS51194">
    <property type="entry name" value="HELICASE_CTER"/>
    <property type="match status" value="1"/>
</dbReference>
<protein>
    <submittedName>
        <fullName evidence="8">ATP-independent RNA helicase DbpA</fullName>
    </submittedName>
</protein>
<dbReference type="GO" id="GO:0003724">
    <property type="term" value="F:RNA helicase activity"/>
    <property type="evidence" value="ECO:0007669"/>
    <property type="project" value="TreeGrafter"/>
</dbReference>
<evidence type="ECO:0000256" key="5">
    <source>
        <dbReference type="ARBA" id="ARBA00038437"/>
    </source>
</evidence>
<dbReference type="InterPro" id="IPR005580">
    <property type="entry name" value="DbpA/CsdA_RNA-bd_dom"/>
</dbReference>
<dbReference type="CDD" id="cd00268">
    <property type="entry name" value="DEADc"/>
    <property type="match status" value="1"/>
</dbReference>
<sequence>MYLEWQNLLILSGRRFGGNTLPLRQMQKEIISAILANLKIAALNDMQLASLEANRTHKDVILLSATGSGKTLAFLLPVLERLEQGVKTTQALIVVPSRELALQIEKVFRQMGTGYKITACYGGHLRETEENNLIEAPAVIVGTPGRLGDHIRRGNITVDSIDTLVLDEFDKTLELGFQEEVSFIVASLPNVKRHQLTSATEAVEIPDFVVLDNPEKLNFLPEGGAPAERLDIKQVLSPEADKVDTLFRLICYLGNRSTIVFCNHREAVERTSNLLSEKGIINTFYHGAMEQQERDSALCKFRNGTVNVLVTTDLAARGLDIPHIRYIVHYHLPHTEDSFVHRNGRTARMEASGTAIILLGPDEKLMPYVSPDIETIELPEKAVLPEKPKWVTLFIAAGKKDKVNKIDIVGFLGNKGRLKKEDIGLIEVKDFFSFVAVVRSKVGHTLEVIKGEKIKNKKVKIELAR</sequence>
<dbReference type="GO" id="GO:0016787">
    <property type="term" value="F:hydrolase activity"/>
    <property type="evidence" value="ECO:0007669"/>
    <property type="project" value="UniProtKB-KW"/>
</dbReference>
<accession>A0A1M7BTG5</accession>
<evidence type="ECO:0000256" key="2">
    <source>
        <dbReference type="ARBA" id="ARBA00022801"/>
    </source>
</evidence>
<evidence type="ECO:0000256" key="3">
    <source>
        <dbReference type="ARBA" id="ARBA00022806"/>
    </source>
</evidence>
<dbReference type="Pfam" id="PF00270">
    <property type="entry name" value="DEAD"/>
    <property type="match status" value="1"/>
</dbReference>
<name>A0A1M7BTG5_9BACT</name>
<evidence type="ECO:0000313" key="9">
    <source>
        <dbReference type="Proteomes" id="UP000184420"/>
    </source>
</evidence>
<dbReference type="Pfam" id="PF00271">
    <property type="entry name" value="Helicase_C"/>
    <property type="match status" value="1"/>
</dbReference>
<dbReference type="InterPro" id="IPR001650">
    <property type="entry name" value="Helicase_C-like"/>
</dbReference>
<dbReference type="PANTHER" id="PTHR47959">
    <property type="entry name" value="ATP-DEPENDENT RNA HELICASE RHLE-RELATED"/>
    <property type="match status" value="1"/>
</dbReference>
<evidence type="ECO:0000313" key="8">
    <source>
        <dbReference type="EMBL" id="SHL58302.1"/>
    </source>
</evidence>
<dbReference type="InterPro" id="IPR011545">
    <property type="entry name" value="DEAD/DEAH_box_helicase_dom"/>
</dbReference>
<dbReference type="CDD" id="cd18787">
    <property type="entry name" value="SF2_C_DEAD"/>
    <property type="match status" value="1"/>
</dbReference>
<dbReference type="InterPro" id="IPR044742">
    <property type="entry name" value="DEAD/DEAH_RhlB"/>
</dbReference>
<keyword evidence="3 8" id="KW-0347">Helicase</keyword>
<gene>
    <name evidence="8" type="ORF">SAMN05444266_10460</name>
</gene>
<dbReference type="PROSITE" id="PS51192">
    <property type="entry name" value="HELICASE_ATP_BIND_1"/>
    <property type="match status" value="1"/>
</dbReference>
<dbReference type="GO" id="GO:0005524">
    <property type="term" value="F:ATP binding"/>
    <property type="evidence" value="ECO:0007669"/>
    <property type="project" value="UniProtKB-KW"/>
</dbReference>
<dbReference type="SMART" id="SM00490">
    <property type="entry name" value="HELICc"/>
    <property type="match status" value="1"/>
</dbReference>
<evidence type="ECO:0000256" key="4">
    <source>
        <dbReference type="ARBA" id="ARBA00022840"/>
    </source>
</evidence>
<keyword evidence="9" id="KW-1185">Reference proteome</keyword>
<dbReference type="SUPFAM" id="SSF52540">
    <property type="entry name" value="P-loop containing nucleoside triphosphate hydrolases"/>
    <property type="match status" value="1"/>
</dbReference>
<dbReference type="Gene3D" id="3.30.70.330">
    <property type="match status" value="1"/>
</dbReference>
<organism evidence="8 9">
    <name type="scientific">Chitinophaga jiangningensis</name>
    <dbReference type="NCBI Taxonomy" id="1419482"/>
    <lineage>
        <taxon>Bacteria</taxon>
        <taxon>Pseudomonadati</taxon>
        <taxon>Bacteroidota</taxon>
        <taxon>Chitinophagia</taxon>
        <taxon>Chitinophagales</taxon>
        <taxon>Chitinophagaceae</taxon>
        <taxon>Chitinophaga</taxon>
    </lineage>
</organism>
<dbReference type="CDD" id="cd12252">
    <property type="entry name" value="RRM_DbpA"/>
    <property type="match status" value="1"/>
</dbReference>
<dbReference type="InterPro" id="IPR027417">
    <property type="entry name" value="P-loop_NTPase"/>
</dbReference>
<dbReference type="EMBL" id="FRBL01000004">
    <property type="protein sequence ID" value="SHL58302.1"/>
    <property type="molecule type" value="Genomic_DNA"/>
</dbReference>
<dbReference type="SMART" id="SM00487">
    <property type="entry name" value="DEXDc"/>
    <property type="match status" value="1"/>
</dbReference>
<dbReference type="RefSeq" id="WP_262487677.1">
    <property type="nucleotide sequence ID" value="NZ_FRBL01000004.1"/>
</dbReference>
<evidence type="ECO:0000259" key="6">
    <source>
        <dbReference type="PROSITE" id="PS51192"/>
    </source>
</evidence>
<dbReference type="GO" id="GO:0003676">
    <property type="term" value="F:nucleic acid binding"/>
    <property type="evidence" value="ECO:0007669"/>
    <property type="project" value="InterPro"/>
</dbReference>
<dbReference type="InterPro" id="IPR050079">
    <property type="entry name" value="DEAD_box_RNA_helicase"/>
</dbReference>
<dbReference type="Proteomes" id="UP000184420">
    <property type="component" value="Unassembled WGS sequence"/>
</dbReference>
<dbReference type="GO" id="GO:0005829">
    <property type="term" value="C:cytosol"/>
    <property type="evidence" value="ECO:0007669"/>
    <property type="project" value="TreeGrafter"/>
</dbReference>
<keyword evidence="4" id="KW-0067">ATP-binding</keyword>
<keyword evidence="1" id="KW-0547">Nucleotide-binding</keyword>
<comment type="similarity">
    <text evidence="5">Belongs to the DEAD box helicase family.</text>
</comment>
<evidence type="ECO:0000256" key="1">
    <source>
        <dbReference type="ARBA" id="ARBA00022741"/>
    </source>
</evidence>
<dbReference type="Pfam" id="PF03880">
    <property type="entry name" value="DbpA"/>
    <property type="match status" value="1"/>
</dbReference>
<dbReference type="STRING" id="1419482.SAMN05444266_10460"/>
<dbReference type="PANTHER" id="PTHR47959:SF1">
    <property type="entry name" value="ATP-DEPENDENT RNA HELICASE DBPA"/>
    <property type="match status" value="1"/>
</dbReference>
<feature type="domain" description="Helicase ATP-binding" evidence="6">
    <location>
        <begin position="51"/>
        <end position="219"/>
    </location>
</feature>
<evidence type="ECO:0000259" key="7">
    <source>
        <dbReference type="PROSITE" id="PS51194"/>
    </source>
</evidence>
<dbReference type="InterPro" id="IPR014001">
    <property type="entry name" value="Helicase_ATP-bd"/>
</dbReference>
<dbReference type="InterPro" id="IPR012677">
    <property type="entry name" value="Nucleotide-bd_a/b_plait_sf"/>
</dbReference>
<keyword evidence="2" id="KW-0378">Hydrolase</keyword>
<reference evidence="8 9" key="1">
    <citation type="submission" date="2016-11" db="EMBL/GenBank/DDBJ databases">
        <authorList>
            <person name="Jaros S."/>
            <person name="Januszkiewicz K."/>
            <person name="Wedrychowicz H."/>
        </authorList>
    </citation>
    <scope>NUCLEOTIDE SEQUENCE [LARGE SCALE GENOMIC DNA]</scope>
    <source>
        <strain evidence="8 9">DSM 27406</strain>
    </source>
</reference>
<dbReference type="AlphaFoldDB" id="A0A1M7BTG5"/>
<proteinExistence type="inferred from homology"/>
<dbReference type="Gene3D" id="3.40.50.300">
    <property type="entry name" value="P-loop containing nucleotide triphosphate hydrolases"/>
    <property type="match status" value="2"/>
</dbReference>